<dbReference type="AlphaFoldDB" id="A0A4Y2PTY7"/>
<dbReference type="Proteomes" id="UP000499080">
    <property type="component" value="Unassembled WGS sequence"/>
</dbReference>
<accession>A0A4Y2PTY7</accession>
<evidence type="ECO:0000313" key="2">
    <source>
        <dbReference type="EMBL" id="GBN54582.1"/>
    </source>
</evidence>
<feature type="compositionally biased region" description="Polar residues" evidence="1">
    <location>
        <begin position="29"/>
        <end position="46"/>
    </location>
</feature>
<keyword evidence="3" id="KW-1185">Reference proteome</keyword>
<protein>
    <submittedName>
        <fullName evidence="2">Uncharacterized protein</fullName>
    </submittedName>
</protein>
<name>A0A4Y2PTY7_ARAVE</name>
<organism evidence="2 3">
    <name type="scientific">Araneus ventricosus</name>
    <name type="common">Orbweaver spider</name>
    <name type="synonym">Epeira ventricosa</name>
    <dbReference type="NCBI Taxonomy" id="182803"/>
    <lineage>
        <taxon>Eukaryota</taxon>
        <taxon>Metazoa</taxon>
        <taxon>Ecdysozoa</taxon>
        <taxon>Arthropoda</taxon>
        <taxon>Chelicerata</taxon>
        <taxon>Arachnida</taxon>
        <taxon>Araneae</taxon>
        <taxon>Araneomorphae</taxon>
        <taxon>Entelegynae</taxon>
        <taxon>Araneoidea</taxon>
        <taxon>Araneidae</taxon>
        <taxon>Araneus</taxon>
    </lineage>
</organism>
<feature type="region of interest" description="Disordered" evidence="1">
    <location>
        <begin position="26"/>
        <end position="46"/>
    </location>
</feature>
<comment type="caution">
    <text evidence="2">The sequence shown here is derived from an EMBL/GenBank/DDBJ whole genome shotgun (WGS) entry which is preliminary data.</text>
</comment>
<dbReference type="EMBL" id="BGPR01012104">
    <property type="protein sequence ID" value="GBN54582.1"/>
    <property type="molecule type" value="Genomic_DNA"/>
</dbReference>
<gene>
    <name evidence="2" type="ORF">AVEN_79121_1</name>
</gene>
<evidence type="ECO:0000256" key="1">
    <source>
        <dbReference type="SAM" id="MobiDB-lite"/>
    </source>
</evidence>
<sequence>MTGQTRWRKSWSVFNRLENAHDADKKIVSSGNSNQSGVTLTVNGSSPSPIPKSCLTGCLNASRATNFSAEWHCAHAQDNSLKVNKKCESCKN</sequence>
<evidence type="ECO:0000313" key="3">
    <source>
        <dbReference type="Proteomes" id="UP000499080"/>
    </source>
</evidence>
<reference evidence="2 3" key="1">
    <citation type="journal article" date="2019" name="Sci. Rep.">
        <title>Orb-weaving spider Araneus ventricosus genome elucidates the spidroin gene catalogue.</title>
        <authorList>
            <person name="Kono N."/>
            <person name="Nakamura H."/>
            <person name="Ohtoshi R."/>
            <person name="Moran D.A.P."/>
            <person name="Shinohara A."/>
            <person name="Yoshida Y."/>
            <person name="Fujiwara M."/>
            <person name="Mori M."/>
            <person name="Tomita M."/>
            <person name="Arakawa K."/>
        </authorList>
    </citation>
    <scope>NUCLEOTIDE SEQUENCE [LARGE SCALE GENOMIC DNA]</scope>
</reference>
<proteinExistence type="predicted"/>